<dbReference type="PANTHER" id="PTHR43861">
    <property type="entry name" value="TRANS-ACONITATE 2-METHYLTRANSFERASE-RELATED"/>
    <property type="match status" value="1"/>
</dbReference>
<sequence>MTGPSEFTILHPMDSSADRVPDLYDDNAQAWDRDRQQDDRKEGERAWIARFSEAAGPGSSILDLGCGSGEPIAAELVDGGHRVTGVDSSPSLIALCRARMPQQQWIVADMRDLDLADHHDGILAWNSFFHLPIDAQRRMFPIFAKHLRSGGPLMFTSGTQQGEAFGCWQGERLYHASLNTEEYRTLLHTHDFALIDHVQNDPTTGGLTIWLARRL</sequence>
<dbReference type="InterPro" id="IPR029063">
    <property type="entry name" value="SAM-dependent_MTases_sf"/>
</dbReference>
<reference evidence="5 6" key="1">
    <citation type="submission" date="2020-08" db="EMBL/GenBank/DDBJ databases">
        <title>Genomic Encyclopedia of Type Strains, Phase IV (KMG-IV): sequencing the most valuable type-strain genomes for metagenomic binning, comparative biology and taxonomic classification.</title>
        <authorList>
            <person name="Goeker M."/>
        </authorList>
    </citation>
    <scope>NUCLEOTIDE SEQUENCE [LARGE SCALE GENOMIC DNA]</scope>
    <source>
        <strain evidence="5 6">DSM 7465</strain>
    </source>
</reference>
<evidence type="ECO:0000256" key="1">
    <source>
        <dbReference type="ARBA" id="ARBA00022603"/>
    </source>
</evidence>
<dbReference type="Gene3D" id="3.40.50.150">
    <property type="entry name" value="Vaccinia Virus protein VP39"/>
    <property type="match status" value="1"/>
</dbReference>
<feature type="compositionally biased region" description="Basic and acidic residues" evidence="3">
    <location>
        <begin position="31"/>
        <end position="42"/>
    </location>
</feature>
<dbReference type="RefSeq" id="WP_221232714.1">
    <property type="nucleotide sequence ID" value="NZ_JACHOV010000013.1"/>
</dbReference>
<dbReference type="InterPro" id="IPR041698">
    <property type="entry name" value="Methyltransf_25"/>
</dbReference>
<evidence type="ECO:0000313" key="6">
    <source>
        <dbReference type="Proteomes" id="UP000575068"/>
    </source>
</evidence>
<dbReference type="PANTHER" id="PTHR43861:SF1">
    <property type="entry name" value="TRANS-ACONITATE 2-METHYLTRANSFERASE"/>
    <property type="match status" value="1"/>
</dbReference>
<proteinExistence type="predicted"/>
<keyword evidence="1 5" id="KW-0489">Methyltransferase</keyword>
<comment type="caution">
    <text evidence="5">The sequence shown here is derived from an EMBL/GenBank/DDBJ whole genome shotgun (WGS) entry which is preliminary data.</text>
</comment>
<evidence type="ECO:0000256" key="3">
    <source>
        <dbReference type="SAM" id="MobiDB-lite"/>
    </source>
</evidence>
<organism evidence="5 6">
    <name type="scientific">Rhizorhapis suberifaciens</name>
    <name type="common">corky root of lettuce</name>
    <dbReference type="NCBI Taxonomy" id="13656"/>
    <lineage>
        <taxon>Bacteria</taxon>
        <taxon>Pseudomonadati</taxon>
        <taxon>Pseudomonadota</taxon>
        <taxon>Alphaproteobacteria</taxon>
        <taxon>Sphingomonadales</taxon>
        <taxon>Sphingomonadaceae</taxon>
        <taxon>Rhizorhapis</taxon>
    </lineage>
</organism>
<dbReference type="CDD" id="cd02440">
    <property type="entry name" value="AdoMet_MTases"/>
    <property type="match status" value="1"/>
</dbReference>
<evidence type="ECO:0000313" key="5">
    <source>
        <dbReference type="EMBL" id="MBB4642702.1"/>
    </source>
</evidence>
<dbReference type="GO" id="GO:0032259">
    <property type="term" value="P:methylation"/>
    <property type="evidence" value="ECO:0007669"/>
    <property type="project" value="UniProtKB-KW"/>
</dbReference>
<gene>
    <name evidence="5" type="ORF">HNQ99_003038</name>
</gene>
<keyword evidence="2 5" id="KW-0808">Transferase</keyword>
<evidence type="ECO:0000256" key="2">
    <source>
        <dbReference type="ARBA" id="ARBA00022679"/>
    </source>
</evidence>
<dbReference type="Pfam" id="PF13649">
    <property type="entry name" value="Methyltransf_25"/>
    <property type="match status" value="1"/>
</dbReference>
<keyword evidence="6" id="KW-1185">Reference proteome</keyword>
<protein>
    <submittedName>
        <fullName evidence="5">SAM-dependent methyltransferase</fullName>
    </submittedName>
</protein>
<dbReference type="Proteomes" id="UP000575068">
    <property type="component" value="Unassembled WGS sequence"/>
</dbReference>
<accession>A0A840HWI8</accession>
<dbReference type="EMBL" id="JACHOV010000013">
    <property type="protein sequence ID" value="MBB4642702.1"/>
    <property type="molecule type" value="Genomic_DNA"/>
</dbReference>
<dbReference type="AlphaFoldDB" id="A0A840HWI8"/>
<dbReference type="GO" id="GO:0008168">
    <property type="term" value="F:methyltransferase activity"/>
    <property type="evidence" value="ECO:0007669"/>
    <property type="project" value="UniProtKB-KW"/>
</dbReference>
<evidence type="ECO:0000259" key="4">
    <source>
        <dbReference type="Pfam" id="PF13649"/>
    </source>
</evidence>
<feature type="domain" description="Methyltransferase" evidence="4">
    <location>
        <begin position="61"/>
        <end position="151"/>
    </location>
</feature>
<dbReference type="SUPFAM" id="SSF53335">
    <property type="entry name" value="S-adenosyl-L-methionine-dependent methyltransferases"/>
    <property type="match status" value="1"/>
</dbReference>
<feature type="region of interest" description="Disordered" evidence="3">
    <location>
        <begin position="1"/>
        <end position="42"/>
    </location>
</feature>
<name>A0A840HWI8_9SPHN</name>